<proteinExistence type="predicted"/>
<gene>
    <name evidence="2" type="ORF">FC82_GL001429</name>
</gene>
<evidence type="ECO:0000313" key="3">
    <source>
        <dbReference type="Proteomes" id="UP000051845"/>
    </source>
</evidence>
<feature type="transmembrane region" description="Helical" evidence="1">
    <location>
        <begin position="6"/>
        <end position="26"/>
    </location>
</feature>
<name>A0A0R2BAI8_SECCO</name>
<dbReference type="AlphaFoldDB" id="A0A0R2BAI8"/>
<organism evidence="2 3">
    <name type="scientific">Secundilactobacillus collinoides DSM 20515 = JCM 1123</name>
    <dbReference type="NCBI Taxonomy" id="1423733"/>
    <lineage>
        <taxon>Bacteria</taxon>
        <taxon>Bacillati</taxon>
        <taxon>Bacillota</taxon>
        <taxon>Bacilli</taxon>
        <taxon>Lactobacillales</taxon>
        <taxon>Lactobacillaceae</taxon>
        <taxon>Secundilactobacillus</taxon>
    </lineage>
</organism>
<dbReference type="RefSeq" id="WP_054762887.1">
    <property type="nucleotide sequence ID" value="NZ_AYYR01000024.1"/>
</dbReference>
<evidence type="ECO:0000313" key="2">
    <source>
        <dbReference type="EMBL" id="KRM76511.1"/>
    </source>
</evidence>
<protein>
    <submittedName>
        <fullName evidence="2">Uncharacterized protein</fullName>
    </submittedName>
</protein>
<dbReference type="PATRIC" id="fig|1423733.4.peg.1500"/>
<feature type="transmembrane region" description="Helical" evidence="1">
    <location>
        <begin position="38"/>
        <end position="62"/>
    </location>
</feature>
<sequence>MLTLIIIGIILFFGLRIFFGLFGWLFHILGILIIGGLIFAFASSFIGIFLIVAVVLVGSWFAGEFLNN</sequence>
<accession>A0A0R2BAI8</accession>
<keyword evidence="1" id="KW-1133">Transmembrane helix</keyword>
<comment type="caution">
    <text evidence="2">The sequence shown here is derived from an EMBL/GenBank/DDBJ whole genome shotgun (WGS) entry which is preliminary data.</text>
</comment>
<dbReference type="EMBL" id="AYYR01000024">
    <property type="protein sequence ID" value="KRM76511.1"/>
    <property type="molecule type" value="Genomic_DNA"/>
</dbReference>
<dbReference type="Proteomes" id="UP000051845">
    <property type="component" value="Unassembled WGS sequence"/>
</dbReference>
<evidence type="ECO:0000256" key="1">
    <source>
        <dbReference type="SAM" id="Phobius"/>
    </source>
</evidence>
<keyword evidence="1" id="KW-0472">Membrane</keyword>
<reference evidence="2 3" key="1">
    <citation type="journal article" date="2015" name="Genome Announc.">
        <title>Expanding the biotechnology potential of lactobacilli through comparative genomics of 213 strains and associated genera.</title>
        <authorList>
            <person name="Sun Z."/>
            <person name="Harris H.M."/>
            <person name="McCann A."/>
            <person name="Guo C."/>
            <person name="Argimon S."/>
            <person name="Zhang W."/>
            <person name="Yang X."/>
            <person name="Jeffery I.B."/>
            <person name="Cooney J.C."/>
            <person name="Kagawa T.F."/>
            <person name="Liu W."/>
            <person name="Song Y."/>
            <person name="Salvetti E."/>
            <person name="Wrobel A."/>
            <person name="Rasinkangas P."/>
            <person name="Parkhill J."/>
            <person name="Rea M.C."/>
            <person name="O'Sullivan O."/>
            <person name="Ritari J."/>
            <person name="Douillard F.P."/>
            <person name="Paul Ross R."/>
            <person name="Yang R."/>
            <person name="Briner A.E."/>
            <person name="Felis G.E."/>
            <person name="de Vos W.M."/>
            <person name="Barrangou R."/>
            <person name="Klaenhammer T.R."/>
            <person name="Caufield P.W."/>
            <person name="Cui Y."/>
            <person name="Zhang H."/>
            <person name="O'Toole P.W."/>
        </authorList>
    </citation>
    <scope>NUCLEOTIDE SEQUENCE [LARGE SCALE GENOMIC DNA]</scope>
    <source>
        <strain evidence="2 3">DSM 20515</strain>
    </source>
</reference>
<keyword evidence="1" id="KW-0812">Transmembrane</keyword>